<dbReference type="PANTHER" id="PTHR43289:SF34">
    <property type="entry name" value="SERINE_THREONINE-PROTEIN KINASE YBDM-RELATED"/>
    <property type="match status" value="1"/>
</dbReference>
<dbReference type="SMART" id="SM00220">
    <property type="entry name" value="S_TKc"/>
    <property type="match status" value="1"/>
</dbReference>
<evidence type="ECO:0000313" key="9">
    <source>
        <dbReference type="Proteomes" id="UP000678374"/>
    </source>
</evidence>
<feature type="region of interest" description="Disordered" evidence="6">
    <location>
        <begin position="311"/>
        <end position="336"/>
    </location>
</feature>
<evidence type="ECO:0000256" key="5">
    <source>
        <dbReference type="PROSITE-ProRule" id="PRU10141"/>
    </source>
</evidence>
<dbReference type="InterPro" id="IPR011009">
    <property type="entry name" value="Kinase-like_dom_sf"/>
</dbReference>
<evidence type="ECO:0000256" key="6">
    <source>
        <dbReference type="SAM" id="MobiDB-lite"/>
    </source>
</evidence>
<evidence type="ECO:0000313" key="8">
    <source>
        <dbReference type="EMBL" id="MBQ0958611.1"/>
    </source>
</evidence>
<sequence>MALSADDLQRLSGWLDELLELPEGEPRQTRLRQIGEADPRLRDRLAGLLAQADDGLADGLDALPDLVHALGDDGAPGSGQRIGPYALLRCLGEGGMGSVWLARRVEGEPRREVALKLPRLAGAPGAFAWRFERERDILAQLEHPLIARLYEAGTATLPDGGEQPWLAMEPVDGQPLGSYCDAARMDLRGRVQLFLQVLQAVQFAHGRLVVHRDLKPGNILVTADGQVRLLDFGVAKLLEGPSGSGQVTEVAAAPMTPMYASPEQVAGRPVGIASDIYSLGVVLYELLTGCRPYRLSRDTRGALEQAILDANLTRPSRTAPDRQAAERRASQPDSLRRQLRGDLDTIVLQALRPLPEQRYATAQAMEDDLRRWLAHEPVRAHPDSWHYRLGKFCRRHALPLGAASVATLGLVVGLALALDQARRAEREARRTQAVQDFLIGLVRDVGPGRARGGPLTVAELLERGERRLEGELGGEPGLRGAITDALIELHLESSDGKRSVALAEKRLALALAQDGEDSLGHGDALLLLGRAQVVQGRYEPALLTLARARQIFLAHPGQRADALLNADIRTAGALNSLQRHGEAIALLRALIPRLQARWKTPHWDEVNVRFMLATALASVGQRDEALRLVAELEPVLARGWPEQGYGVAAMQANLGYVLWRQRAFEPASTALQGAIAEMDRLLGRANSPAVDAGRTLGMVQLDAGRYAQADQVLQANLARSREVHGPADAEYALNLSFTVLSRLRLQRLDDAEAAARESLRIALAHPGLSASELRGLQRRLAQVLVQRGQAAEALTLLDTLISQERQLKQDQDPRHATSLLWRAGALAQLGRLGEAAAAARSAAAIHAAQPDSPTARVAQAKARLTEVLCLLPSRLPADRASASALLQAAEAALAADWPEGHPDRALAGAVRARWLQAEGQERAAAAALARHRADYQARSGAPLPEPLVVVF</sequence>
<dbReference type="EMBL" id="JAGQDE010000004">
    <property type="protein sequence ID" value="MBQ0958611.1"/>
    <property type="molecule type" value="Genomic_DNA"/>
</dbReference>
<dbReference type="SUPFAM" id="SSF48452">
    <property type="entry name" value="TPR-like"/>
    <property type="match status" value="3"/>
</dbReference>
<dbReference type="InterPro" id="IPR011990">
    <property type="entry name" value="TPR-like_helical_dom_sf"/>
</dbReference>
<dbReference type="InterPro" id="IPR017441">
    <property type="entry name" value="Protein_kinase_ATP_BS"/>
</dbReference>
<organism evidence="8 9">
    <name type="scientific">Ideonella aquatica</name>
    <dbReference type="NCBI Taxonomy" id="2824119"/>
    <lineage>
        <taxon>Bacteria</taxon>
        <taxon>Pseudomonadati</taxon>
        <taxon>Pseudomonadota</taxon>
        <taxon>Betaproteobacteria</taxon>
        <taxon>Burkholderiales</taxon>
        <taxon>Sphaerotilaceae</taxon>
        <taxon>Ideonella</taxon>
    </lineage>
</organism>
<dbReference type="GO" id="GO:0004674">
    <property type="term" value="F:protein serine/threonine kinase activity"/>
    <property type="evidence" value="ECO:0007669"/>
    <property type="project" value="TreeGrafter"/>
</dbReference>
<keyword evidence="2 5" id="KW-0547">Nucleotide-binding</keyword>
<dbReference type="InterPro" id="IPR000719">
    <property type="entry name" value="Prot_kinase_dom"/>
</dbReference>
<keyword evidence="1" id="KW-0808">Transferase</keyword>
<keyword evidence="3 8" id="KW-0418">Kinase</keyword>
<proteinExistence type="predicted"/>
<keyword evidence="9" id="KW-1185">Reference proteome</keyword>
<gene>
    <name evidence="8" type="ORF">KAK06_06525</name>
</gene>
<evidence type="ECO:0000256" key="2">
    <source>
        <dbReference type="ARBA" id="ARBA00022741"/>
    </source>
</evidence>
<feature type="binding site" evidence="5">
    <location>
        <position position="116"/>
    </location>
    <ligand>
        <name>ATP</name>
        <dbReference type="ChEBI" id="CHEBI:30616"/>
    </ligand>
</feature>
<dbReference type="Proteomes" id="UP000678374">
    <property type="component" value="Unassembled WGS sequence"/>
</dbReference>
<feature type="domain" description="Protein kinase" evidence="7">
    <location>
        <begin position="85"/>
        <end position="373"/>
    </location>
</feature>
<protein>
    <submittedName>
        <fullName evidence="8">Protein kinase</fullName>
    </submittedName>
</protein>
<dbReference type="AlphaFoldDB" id="A0A940YIA1"/>
<dbReference type="Gene3D" id="1.10.510.10">
    <property type="entry name" value="Transferase(Phosphotransferase) domain 1"/>
    <property type="match status" value="1"/>
</dbReference>
<dbReference type="PROSITE" id="PS50011">
    <property type="entry name" value="PROTEIN_KINASE_DOM"/>
    <property type="match status" value="1"/>
</dbReference>
<dbReference type="Gene3D" id="1.25.40.10">
    <property type="entry name" value="Tetratricopeptide repeat domain"/>
    <property type="match status" value="3"/>
</dbReference>
<evidence type="ECO:0000259" key="7">
    <source>
        <dbReference type="PROSITE" id="PS50011"/>
    </source>
</evidence>
<evidence type="ECO:0000256" key="1">
    <source>
        <dbReference type="ARBA" id="ARBA00022679"/>
    </source>
</evidence>
<comment type="caution">
    <text evidence="8">The sequence shown here is derived from an EMBL/GenBank/DDBJ whole genome shotgun (WGS) entry which is preliminary data.</text>
</comment>
<dbReference type="Pfam" id="PF00069">
    <property type="entry name" value="Pkinase"/>
    <property type="match status" value="1"/>
</dbReference>
<accession>A0A940YIA1</accession>
<dbReference type="InterPro" id="IPR008271">
    <property type="entry name" value="Ser/Thr_kinase_AS"/>
</dbReference>
<keyword evidence="4 5" id="KW-0067">ATP-binding</keyword>
<dbReference type="CDD" id="cd14014">
    <property type="entry name" value="STKc_PknB_like"/>
    <property type="match status" value="1"/>
</dbReference>
<dbReference type="SUPFAM" id="SSF56112">
    <property type="entry name" value="Protein kinase-like (PK-like)"/>
    <property type="match status" value="1"/>
</dbReference>
<reference evidence="8" key="1">
    <citation type="submission" date="2021-04" db="EMBL/GenBank/DDBJ databases">
        <title>The genome sequence of Ideonella sp. 4Y11.</title>
        <authorList>
            <person name="Liu Y."/>
        </authorList>
    </citation>
    <scope>NUCLEOTIDE SEQUENCE</scope>
    <source>
        <strain evidence="8">4Y11</strain>
    </source>
</reference>
<feature type="compositionally biased region" description="Basic and acidic residues" evidence="6">
    <location>
        <begin position="319"/>
        <end position="336"/>
    </location>
</feature>
<evidence type="ECO:0000256" key="4">
    <source>
        <dbReference type="ARBA" id="ARBA00022840"/>
    </source>
</evidence>
<dbReference type="PANTHER" id="PTHR43289">
    <property type="entry name" value="MITOGEN-ACTIVATED PROTEIN KINASE KINASE KINASE 20-RELATED"/>
    <property type="match status" value="1"/>
</dbReference>
<dbReference type="PROSITE" id="PS00107">
    <property type="entry name" value="PROTEIN_KINASE_ATP"/>
    <property type="match status" value="1"/>
</dbReference>
<name>A0A940YIA1_9BURK</name>
<dbReference type="RefSeq" id="WP_210801126.1">
    <property type="nucleotide sequence ID" value="NZ_JAGQDE010000004.1"/>
</dbReference>
<dbReference type="PROSITE" id="PS00108">
    <property type="entry name" value="PROTEIN_KINASE_ST"/>
    <property type="match status" value="1"/>
</dbReference>
<dbReference type="GO" id="GO:0005524">
    <property type="term" value="F:ATP binding"/>
    <property type="evidence" value="ECO:0007669"/>
    <property type="project" value="UniProtKB-UniRule"/>
</dbReference>
<evidence type="ECO:0000256" key="3">
    <source>
        <dbReference type="ARBA" id="ARBA00022777"/>
    </source>
</evidence>
<dbReference type="Gene3D" id="3.30.200.20">
    <property type="entry name" value="Phosphorylase Kinase, domain 1"/>
    <property type="match status" value="1"/>
</dbReference>